<dbReference type="KEGG" id="ima:PO878_01560"/>
<feature type="domain" description="VOC" evidence="1">
    <location>
        <begin position="3"/>
        <end position="120"/>
    </location>
</feature>
<dbReference type="AlphaFoldDB" id="A0AAF0BWG1"/>
<evidence type="ECO:0000313" key="3">
    <source>
        <dbReference type="Proteomes" id="UP001216390"/>
    </source>
</evidence>
<protein>
    <submittedName>
        <fullName evidence="2">VOC family protein</fullName>
    </submittedName>
</protein>
<evidence type="ECO:0000259" key="1">
    <source>
        <dbReference type="PROSITE" id="PS51819"/>
    </source>
</evidence>
<dbReference type="RefSeq" id="WP_272736926.1">
    <property type="nucleotide sequence ID" value="NZ_CP116942.1"/>
</dbReference>
<accession>A0AAF0BWG1</accession>
<keyword evidence="3" id="KW-1185">Reference proteome</keyword>
<dbReference type="Gene3D" id="3.10.180.10">
    <property type="entry name" value="2,3-Dihydroxybiphenyl 1,2-Dioxygenase, domain 1"/>
    <property type="match status" value="1"/>
</dbReference>
<dbReference type="InterPro" id="IPR029068">
    <property type="entry name" value="Glyas_Bleomycin-R_OHBP_Dase"/>
</dbReference>
<proteinExistence type="predicted"/>
<dbReference type="CDD" id="cd06587">
    <property type="entry name" value="VOC"/>
    <property type="match status" value="1"/>
</dbReference>
<dbReference type="Proteomes" id="UP001216390">
    <property type="component" value="Chromosome"/>
</dbReference>
<dbReference type="EMBL" id="CP116942">
    <property type="protein sequence ID" value="WCO67404.1"/>
    <property type="molecule type" value="Genomic_DNA"/>
</dbReference>
<dbReference type="PROSITE" id="PS51819">
    <property type="entry name" value="VOC"/>
    <property type="match status" value="1"/>
</dbReference>
<name>A0AAF0BWG1_9ACTN</name>
<dbReference type="InterPro" id="IPR004360">
    <property type="entry name" value="Glyas_Fos-R_dOase_dom"/>
</dbReference>
<dbReference type="InterPro" id="IPR037523">
    <property type="entry name" value="VOC_core"/>
</dbReference>
<organism evidence="2 3">
    <name type="scientific">Iamia majanohamensis</name>
    <dbReference type="NCBI Taxonomy" id="467976"/>
    <lineage>
        <taxon>Bacteria</taxon>
        <taxon>Bacillati</taxon>
        <taxon>Actinomycetota</taxon>
        <taxon>Acidimicrobiia</taxon>
        <taxon>Acidimicrobiales</taxon>
        <taxon>Iamiaceae</taxon>
        <taxon>Iamia</taxon>
    </lineage>
</organism>
<gene>
    <name evidence="2" type="ORF">PO878_01560</name>
</gene>
<reference evidence="2" key="1">
    <citation type="submission" date="2023-01" db="EMBL/GenBank/DDBJ databases">
        <title>The diversity of Class Acidimicrobiia in South China Sea sediment environments and the proposal of Iamia marina sp. nov., a novel species of the genus Iamia.</title>
        <authorList>
            <person name="He Y."/>
            <person name="Tian X."/>
        </authorList>
    </citation>
    <scope>NUCLEOTIDE SEQUENCE</scope>
    <source>
        <strain evidence="2">DSM 19957</strain>
    </source>
</reference>
<dbReference type="SUPFAM" id="SSF54593">
    <property type="entry name" value="Glyoxalase/Bleomycin resistance protein/Dihydroxybiphenyl dioxygenase"/>
    <property type="match status" value="1"/>
</dbReference>
<evidence type="ECO:0000313" key="2">
    <source>
        <dbReference type="EMBL" id="WCO67404.1"/>
    </source>
</evidence>
<sequence>MDVLSMRTIFRCRDLARSRHFWEDVLGLTVAREYGGGGEVLGVVLFAGGGAIELTTGDASVPDRSDDAIVWLQVADAAAEEARLAGEGVAIDRGTERMPWGLVECWVSDPDGVRIVLVEVPPDHPLRSRVD</sequence>
<dbReference type="Pfam" id="PF00903">
    <property type="entry name" value="Glyoxalase"/>
    <property type="match status" value="1"/>
</dbReference>